<keyword evidence="1" id="KW-0472">Membrane</keyword>
<feature type="transmembrane region" description="Helical" evidence="1">
    <location>
        <begin position="372"/>
        <end position="393"/>
    </location>
</feature>
<comment type="caution">
    <text evidence="2">The sequence shown here is derived from an EMBL/GenBank/DDBJ whole genome shotgun (WGS) entry which is preliminary data.</text>
</comment>
<feature type="transmembrane region" description="Helical" evidence="1">
    <location>
        <begin position="332"/>
        <end position="352"/>
    </location>
</feature>
<evidence type="ECO:0000313" key="2">
    <source>
        <dbReference type="EMBL" id="CAG9310819.1"/>
    </source>
</evidence>
<reference evidence="2" key="1">
    <citation type="submission" date="2021-09" db="EMBL/GenBank/DDBJ databases">
        <authorList>
            <consortium name="AG Swart"/>
            <person name="Singh M."/>
            <person name="Singh A."/>
            <person name="Seah K."/>
            <person name="Emmerich C."/>
        </authorList>
    </citation>
    <scope>NUCLEOTIDE SEQUENCE</scope>
    <source>
        <strain evidence="2">ATCC30299</strain>
    </source>
</reference>
<sequence length="482" mass="56656">MKYVVDKFDPDIFNEMTLIPIIIFSLLTLIYVLLFRDMRKLDMLTGKFLKAKSRFIIKSIKKSIESVVYDTNFNTIKKIKKDLERMKTAIIQNSENFGTRPIEDKNFANFLLTKDRIIKHSKEALFNIHMNEIRPIIENLEDENQEFQELIAKIKPRKKCFARLVSIFKTDPNEARIFKLVEENNNQRTKLDKKTKKRIIEDMKNDSRNNNHENGVVNDFEQEPNEDIFISIDSQKSWFNYDINSYGFFIKFLENHMKNNYKPEKSFIYYFLQNSLVFGLISFTDLNFTRTARLTLLMINIFLCCWITILFFGAQTYFYSEFSILNFSQVQLVLYAFTLVINQAVLMAGQFLPSNYLDKEYLEEGKKYSNKLSKVSFGVCWLFMIGMFVSSCINAGNLDYDQQVSLIQTIFISMFTTVIFIGVIKPALIALHKTIGIQIIIKRWLLACYAAFKRMFCCKRRENASIHPENEDLIINAAEEQI</sequence>
<feature type="transmembrane region" description="Helical" evidence="1">
    <location>
        <begin position="267"/>
        <end position="284"/>
    </location>
</feature>
<gene>
    <name evidence="2" type="ORF">BSTOLATCC_MIC2533</name>
</gene>
<feature type="transmembrane region" description="Helical" evidence="1">
    <location>
        <begin position="296"/>
        <end position="320"/>
    </location>
</feature>
<evidence type="ECO:0000256" key="1">
    <source>
        <dbReference type="SAM" id="Phobius"/>
    </source>
</evidence>
<dbReference type="EMBL" id="CAJZBQ010000003">
    <property type="protein sequence ID" value="CAG9310819.1"/>
    <property type="molecule type" value="Genomic_DNA"/>
</dbReference>
<keyword evidence="3" id="KW-1185">Reference proteome</keyword>
<evidence type="ECO:0008006" key="4">
    <source>
        <dbReference type="Google" id="ProtNLM"/>
    </source>
</evidence>
<keyword evidence="1" id="KW-0812">Transmembrane</keyword>
<accession>A0AAU9I6Q9</accession>
<organism evidence="2 3">
    <name type="scientific">Blepharisma stoltei</name>
    <dbReference type="NCBI Taxonomy" id="1481888"/>
    <lineage>
        <taxon>Eukaryota</taxon>
        <taxon>Sar</taxon>
        <taxon>Alveolata</taxon>
        <taxon>Ciliophora</taxon>
        <taxon>Postciliodesmatophora</taxon>
        <taxon>Heterotrichea</taxon>
        <taxon>Heterotrichida</taxon>
        <taxon>Blepharismidae</taxon>
        <taxon>Blepharisma</taxon>
    </lineage>
</organism>
<dbReference type="AlphaFoldDB" id="A0AAU9I6Q9"/>
<name>A0AAU9I6Q9_9CILI</name>
<feature type="transmembrane region" description="Helical" evidence="1">
    <location>
        <begin position="12"/>
        <end position="34"/>
    </location>
</feature>
<protein>
    <recommendedName>
        <fullName evidence="4">Gustatory receptor</fullName>
    </recommendedName>
</protein>
<proteinExistence type="predicted"/>
<evidence type="ECO:0000313" key="3">
    <source>
        <dbReference type="Proteomes" id="UP001162131"/>
    </source>
</evidence>
<keyword evidence="1" id="KW-1133">Transmembrane helix</keyword>
<dbReference type="Proteomes" id="UP001162131">
    <property type="component" value="Unassembled WGS sequence"/>
</dbReference>
<feature type="transmembrane region" description="Helical" evidence="1">
    <location>
        <begin position="405"/>
        <end position="429"/>
    </location>
</feature>